<dbReference type="InterPro" id="IPR007219">
    <property type="entry name" value="XnlR_reg_dom"/>
</dbReference>
<feature type="domain" description="Xylanolytic transcriptional activator regulatory" evidence="3">
    <location>
        <begin position="272"/>
        <end position="347"/>
    </location>
</feature>
<accession>A0ABR4JPR8</accession>
<keyword evidence="5" id="KW-1185">Reference proteome</keyword>
<dbReference type="PANTHER" id="PTHR47425">
    <property type="entry name" value="FARB-RELATED"/>
    <property type="match status" value="1"/>
</dbReference>
<feature type="region of interest" description="Disordered" evidence="2">
    <location>
        <begin position="689"/>
        <end position="711"/>
    </location>
</feature>
<evidence type="ECO:0000313" key="5">
    <source>
        <dbReference type="Proteomes" id="UP001610446"/>
    </source>
</evidence>
<reference evidence="4 5" key="1">
    <citation type="submission" date="2024-07" db="EMBL/GenBank/DDBJ databases">
        <title>Section-level genome sequencing and comparative genomics of Aspergillus sections Usti and Cavernicolus.</title>
        <authorList>
            <consortium name="Lawrence Berkeley National Laboratory"/>
            <person name="Nybo J.L."/>
            <person name="Vesth T.C."/>
            <person name="Theobald S."/>
            <person name="Frisvad J.C."/>
            <person name="Larsen T.O."/>
            <person name="Kjaerboelling I."/>
            <person name="Rothschild-Mancinelli K."/>
            <person name="Lyhne E.K."/>
            <person name="Kogle M.E."/>
            <person name="Barry K."/>
            <person name="Clum A."/>
            <person name="Na H."/>
            <person name="Ledsgaard L."/>
            <person name="Lin J."/>
            <person name="Lipzen A."/>
            <person name="Kuo A."/>
            <person name="Riley R."/>
            <person name="Mondo S."/>
            <person name="Labutti K."/>
            <person name="Haridas S."/>
            <person name="Pangalinan J."/>
            <person name="Salamov A.A."/>
            <person name="Simmons B.A."/>
            <person name="Magnuson J.K."/>
            <person name="Chen J."/>
            <person name="Drula E."/>
            <person name="Henrissat B."/>
            <person name="Wiebenga A."/>
            <person name="Lubbers R.J."/>
            <person name="Gomes A.C."/>
            <person name="Makela M.R."/>
            <person name="Stajich J."/>
            <person name="Grigoriev I.V."/>
            <person name="Mortensen U.H."/>
            <person name="De Vries R.P."/>
            <person name="Baker S.E."/>
            <person name="Andersen M.R."/>
        </authorList>
    </citation>
    <scope>NUCLEOTIDE SEQUENCE [LARGE SCALE GENOMIC DNA]</scope>
    <source>
        <strain evidence="4 5">CBS 123904</strain>
    </source>
</reference>
<dbReference type="SMART" id="SM00906">
    <property type="entry name" value="Fungal_trans"/>
    <property type="match status" value="1"/>
</dbReference>
<comment type="caution">
    <text evidence="4">The sequence shown here is derived from an EMBL/GenBank/DDBJ whole genome shotgun (WGS) entry which is preliminary data.</text>
</comment>
<sequence>MDRHAPTADSSARTAWLDLEYTASEYYPRNSTPSNHDNSCFRPPEVAPKKVTPAKVRSTKGGANEKVGKDQMRNQTNNILHKLAHISTDPHKMSRLAEPTSRPKQAFPMSSGTAKMRNTVFYTEFSNVRPVHGSGHSAEDLLYLENTGCWYLPCRSLLDEFVQEYFRYVQPVLPVVDGQRFWDHYFGNSIIDSGLRGLSLLLIQCMLCEAVQHVSPWVLHELGLRSVHAARETFYRRAKTLFALEVEADSYTKSQSALLLSCTTAMMDPTTAANWLSISIQYAQTLSAPSWYAFHAGDTAYQLAPKRLWWCLLLRDRTLSITSHRPLQISPFLFDIDISLFTSTDIHEDFGAPESFNWSVGLGAAALFECQRGLIHTLTDLSLLLFAPRMTGGLMADFTRDPGVLDPWDNLSSRLLEWKAQLKVQETCFCDPQSIFLISSMRIYYSTAVVTLETQRVLRMAGLINATFDTRQHSPRSAEIVSAAITNIAAVIRRMLVKDLVRHLPATMCVLLPLVFHELAPNPRTCPHLTLTNGRLPALVTPLLFSGLDVLLCSTGDDSAACKQQFCYLSRAMALFERHNHRGPAGSKDLCTIIYEAFDELATAVEMISGPNAQVIMHPGSLFCEGNLLQRDKALAVQCGEQTAHPQTTAQSPANWNELVQRNPRFYTQLLNMIHTVITTASCPKGQFSAALRSPSSDESGPGSRPCAVGDWSPVSITVPNSPLLTPDSPSDQQLVESIMKESELVPLCPPDNFDLCGMRWEDLPSDNAFPSTT</sequence>
<dbReference type="PANTHER" id="PTHR47425:SF2">
    <property type="entry name" value="FARB-RELATED"/>
    <property type="match status" value="1"/>
</dbReference>
<evidence type="ECO:0000313" key="4">
    <source>
        <dbReference type="EMBL" id="KAL2842032.1"/>
    </source>
</evidence>
<dbReference type="CDD" id="cd12148">
    <property type="entry name" value="fungal_TF_MHR"/>
    <property type="match status" value="1"/>
</dbReference>
<dbReference type="InterPro" id="IPR052761">
    <property type="entry name" value="Fungal_Detox/Toxin_TFs"/>
</dbReference>
<organism evidence="4 5">
    <name type="scientific">Aspergillus pseudoustus</name>
    <dbReference type="NCBI Taxonomy" id="1810923"/>
    <lineage>
        <taxon>Eukaryota</taxon>
        <taxon>Fungi</taxon>
        <taxon>Dikarya</taxon>
        <taxon>Ascomycota</taxon>
        <taxon>Pezizomycotina</taxon>
        <taxon>Eurotiomycetes</taxon>
        <taxon>Eurotiomycetidae</taxon>
        <taxon>Eurotiales</taxon>
        <taxon>Aspergillaceae</taxon>
        <taxon>Aspergillus</taxon>
        <taxon>Aspergillus subgen. Nidulantes</taxon>
    </lineage>
</organism>
<gene>
    <name evidence="4" type="ORF">BJY01DRAFT_249268</name>
</gene>
<dbReference type="Proteomes" id="UP001610446">
    <property type="component" value="Unassembled WGS sequence"/>
</dbReference>
<feature type="region of interest" description="Disordered" evidence="2">
    <location>
        <begin position="28"/>
        <end position="67"/>
    </location>
</feature>
<dbReference type="Pfam" id="PF04082">
    <property type="entry name" value="Fungal_trans"/>
    <property type="match status" value="1"/>
</dbReference>
<evidence type="ECO:0000259" key="3">
    <source>
        <dbReference type="SMART" id="SM00906"/>
    </source>
</evidence>
<protein>
    <recommendedName>
        <fullName evidence="3">Xylanolytic transcriptional activator regulatory domain-containing protein</fullName>
    </recommendedName>
</protein>
<keyword evidence="1" id="KW-0539">Nucleus</keyword>
<evidence type="ECO:0000256" key="1">
    <source>
        <dbReference type="ARBA" id="ARBA00023242"/>
    </source>
</evidence>
<dbReference type="EMBL" id="JBFXLU010000103">
    <property type="protein sequence ID" value="KAL2842032.1"/>
    <property type="molecule type" value="Genomic_DNA"/>
</dbReference>
<feature type="compositionally biased region" description="Polar residues" evidence="2">
    <location>
        <begin position="29"/>
        <end position="38"/>
    </location>
</feature>
<proteinExistence type="predicted"/>
<name>A0ABR4JPR8_9EURO</name>
<evidence type="ECO:0000256" key="2">
    <source>
        <dbReference type="SAM" id="MobiDB-lite"/>
    </source>
</evidence>